<keyword evidence="7" id="KW-1185">Reference proteome</keyword>
<feature type="chain" id="PRO_5045633336" evidence="3">
    <location>
        <begin position="23"/>
        <end position="484"/>
    </location>
</feature>
<keyword evidence="3" id="KW-0732">Signal</keyword>
<dbReference type="PROSITE" id="PS50994">
    <property type="entry name" value="INTEGRASE"/>
    <property type="match status" value="1"/>
</dbReference>
<keyword evidence="1" id="KW-0862">Zinc</keyword>
<sequence length="484" mass="55790">MHFLLTTLKLVYVLSTPSPVWSENETLEMTRKRMKWENDDHICCGHILNEFKHGLKHKKEELNLVQLGSHLRIEEGLRNKELDNNPKGKNQIGSSSVNMVERDGAKNSNNNKNKRKFKSGNDKFDNKKATMSCWKCKKTGHMKKDCRFCKGNDGTGSNGFKDPEKMMKLLGGLIRVQQVMFARIFVGFKSINRLKMDRLIRKNLVSEIVLNKCGYKQVLESDKYILSRRGSFVGFGYVCNGNNKYVITFIDDASRYCYVYLLHAKHEALDKFKIYKQEVELQRQDLIKVLRTDRGGEYYDPFYFQSTGIIHQTTTPYTLQQNGVAERKNRTLKEMVNFMLSYSGLSEGFWGEAMLTACEKGIDCIFIGYAEHSKCYRFYVIEPNDYVSPSSSKITEDEVEGTDDVLGPPVPRKSTKTRKAKSFGSDFQLYLVEGTRDKTLSQCAYCFVIEEDPRTLNEAMAFRDVAFWKEAVQSEIDSIMHNDT</sequence>
<dbReference type="SUPFAM" id="SSF57756">
    <property type="entry name" value="Retrovirus zinc finger-like domains"/>
    <property type="match status" value="1"/>
</dbReference>
<evidence type="ECO:0000313" key="7">
    <source>
        <dbReference type="Proteomes" id="UP001151760"/>
    </source>
</evidence>
<dbReference type="PANTHER" id="PTHR42648:SF30">
    <property type="entry name" value="RIBONUCLEASE H-LIKE DOMAIN, GAG-PRE-INTEGRASE DOMAIN PROTEIN-RELATED"/>
    <property type="match status" value="1"/>
</dbReference>
<evidence type="ECO:0000256" key="2">
    <source>
        <dbReference type="SAM" id="MobiDB-lite"/>
    </source>
</evidence>
<evidence type="ECO:0000313" key="6">
    <source>
        <dbReference type="EMBL" id="GJT95191.1"/>
    </source>
</evidence>
<dbReference type="Pfam" id="PF00098">
    <property type="entry name" value="zf-CCHC"/>
    <property type="match status" value="1"/>
</dbReference>
<name>A0ABQ5I4Z5_9ASTR</name>
<organism evidence="6 7">
    <name type="scientific">Tanacetum coccineum</name>
    <dbReference type="NCBI Taxonomy" id="301880"/>
    <lineage>
        <taxon>Eukaryota</taxon>
        <taxon>Viridiplantae</taxon>
        <taxon>Streptophyta</taxon>
        <taxon>Embryophyta</taxon>
        <taxon>Tracheophyta</taxon>
        <taxon>Spermatophyta</taxon>
        <taxon>Magnoliopsida</taxon>
        <taxon>eudicotyledons</taxon>
        <taxon>Gunneridae</taxon>
        <taxon>Pentapetalae</taxon>
        <taxon>asterids</taxon>
        <taxon>campanulids</taxon>
        <taxon>Asterales</taxon>
        <taxon>Asteraceae</taxon>
        <taxon>Asteroideae</taxon>
        <taxon>Anthemideae</taxon>
        <taxon>Anthemidinae</taxon>
        <taxon>Tanacetum</taxon>
    </lineage>
</organism>
<feature type="region of interest" description="Disordered" evidence="2">
    <location>
        <begin position="78"/>
        <end position="123"/>
    </location>
</feature>
<dbReference type="SMART" id="SM00343">
    <property type="entry name" value="ZnF_C2HC"/>
    <property type="match status" value="1"/>
</dbReference>
<dbReference type="InterPro" id="IPR036875">
    <property type="entry name" value="Znf_CCHC_sf"/>
</dbReference>
<dbReference type="Gene3D" id="3.30.420.10">
    <property type="entry name" value="Ribonuclease H-like superfamily/Ribonuclease H"/>
    <property type="match status" value="1"/>
</dbReference>
<gene>
    <name evidence="6" type="ORF">Tco_1090709</name>
</gene>
<dbReference type="InterPro" id="IPR001584">
    <property type="entry name" value="Integrase_cat-core"/>
</dbReference>
<evidence type="ECO:0000259" key="5">
    <source>
        <dbReference type="PROSITE" id="PS50994"/>
    </source>
</evidence>
<reference evidence="6" key="2">
    <citation type="submission" date="2022-01" db="EMBL/GenBank/DDBJ databases">
        <authorList>
            <person name="Yamashiro T."/>
            <person name="Shiraishi A."/>
            <person name="Satake H."/>
            <person name="Nakayama K."/>
        </authorList>
    </citation>
    <scope>NUCLEOTIDE SEQUENCE</scope>
</reference>
<dbReference type="PROSITE" id="PS50158">
    <property type="entry name" value="ZF_CCHC"/>
    <property type="match status" value="1"/>
</dbReference>
<feature type="domain" description="CCHC-type" evidence="4">
    <location>
        <begin position="133"/>
        <end position="147"/>
    </location>
</feature>
<evidence type="ECO:0000256" key="1">
    <source>
        <dbReference type="PROSITE-ProRule" id="PRU00047"/>
    </source>
</evidence>
<keyword evidence="1" id="KW-0863">Zinc-finger</keyword>
<comment type="caution">
    <text evidence="6">The sequence shown here is derived from an EMBL/GenBank/DDBJ whole genome shotgun (WGS) entry which is preliminary data.</text>
</comment>
<feature type="compositionally biased region" description="Polar residues" evidence="2">
    <location>
        <begin position="87"/>
        <end position="98"/>
    </location>
</feature>
<feature type="signal peptide" evidence="3">
    <location>
        <begin position="1"/>
        <end position="22"/>
    </location>
</feature>
<feature type="region of interest" description="Disordered" evidence="2">
    <location>
        <begin position="391"/>
        <end position="417"/>
    </location>
</feature>
<evidence type="ECO:0000259" key="4">
    <source>
        <dbReference type="PROSITE" id="PS50158"/>
    </source>
</evidence>
<feature type="domain" description="Integrase catalytic" evidence="5">
    <location>
        <begin position="219"/>
        <end position="391"/>
    </location>
</feature>
<dbReference type="InterPro" id="IPR012337">
    <property type="entry name" value="RNaseH-like_sf"/>
</dbReference>
<dbReference type="InterPro" id="IPR001878">
    <property type="entry name" value="Znf_CCHC"/>
</dbReference>
<dbReference type="EMBL" id="BQNB010020365">
    <property type="protein sequence ID" value="GJT95191.1"/>
    <property type="molecule type" value="Genomic_DNA"/>
</dbReference>
<dbReference type="InterPro" id="IPR036397">
    <property type="entry name" value="RNaseH_sf"/>
</dbReference>
<proteinExistence type="predicted"/>
<reference evidence="6" key="1">
    <citation type="journal article" date="2022" name="Int. J. Mol. Sci.">
        <title>Draft Genome of Tanacetum Coccineum: Genomic Comparison of Closely Related Tanacetum-Family Plants.</title>
        <authorList>
            <person name="Yamashiro T."/>
            <person name="Shiraishi A."/>
            <person name="Nakayama K."/>
            <person name="Satake H."/>
        </authorList>
    </citation>
    <scope>NUCLEOTIDE SEQUENCE</scope>
</reference>
<keyword evidence="1" id="KW-0479">Metal-binding</keyword>
<evidence type="ECO:0000256" key="3">
    <source>
        <dbReference type="SAM" id="SignalP"/>
    </source>
</evidence>
<dbReference type="Proteomes" id="UP001151760">
    <property type="component" value="Unassembled WGS sequence"/>
</dbReference>
<dbReference type="PANTHER" id="PTHR42648">
    <property type="entry name" value="TRANSPOSASE, PUTATIVE-RELATED"/>
    <property type="match status" value="1"/>
</dbReference>
<dbReference type="SUPFAM" id="SSF53098">
    <property type="entry name" value="Ribonuclease H-like"/>
    <property type="match status" value="1"/>
</dbReference>
<accession>A0ABQ5I4Z5</accession>
<protein>
    <submittedName>
        <fullName evidence="6">Zinc finger, CCHC-type containing protein</fullName>
    </submittedName>
</protein>
<dbReference type="InterPro" id="IPR039537">
    <property type="entry name" value="Retrotran_Ty1/copia-like"/>
</dbReference>